<name>A0A6P9E2Z0_JUGRE</name>
<sequence>MAASMGKTQLMMNMKVMARGGHAFSSKSYQKSVRIEINKVVGGSHIQWRGKSYTASVASSDIPSDAQKRRRRVSKDERQAMVESFVNKYREMNGGKFPNLSFAQKQVGGCYYNVRKIIQELKHKSKMSSSDISKESPSRESKVSGSQVSGAQKTLSKEGFHSILVATQSNLLKGEAIACPLFEKPKDNEVKEAQENHRLKEETKLVSYQSIEISDSGNTKGISPSGLKKAEDDKEGKALLNDFDFVPAEGHLLKGDVEKEEAQGGHSGYAVTESCLLMRESKKGLPTFPENAEDKRKGQAVSEDLANDDSLEFRAEQYQGSIELEKVAKDGGGSSCFTSVPRVFQKVVGGQWFLILQCHRNSSGCFLHLEFWNGRRGFLIVPEGEKGCG</sequence>
<dbReference type="PANTHER" id="PTHR34568:SF4">
    <property type="entry name" value="OS02G0638000 PROTEIN"/>
    <property type="match status" value="1"/>
</dbReference>
<feature type="region of interest" description="Disordered" evidence="1">
    <location>
        <begin position="58"/>
        <end position="77"/>
    </location>
</feature>
<evidence type="ECO:0000259" key="2">
    <source>
        <dbReference type="Pfam" id="PF25896"/>
    </source>
</evidence>
<accession>A0A6P9E2Z0</accession>
<keyword evidence="3" id="KW-1185">Reference proteome</keyword>
<dbReference type="OrthoDB" id="1930826at2759"/>
<organism evidence="3 4">
    <name type="scientific">Juglans regia</name>
    <name type="common">English walnut</name>
    <dbReference type="NCBI Taxonomy" id="51240"/>
    <lineage>
        <taxon>Eukaryota</taxon>
        <taxon>Viridiplantae</taxon>
        <taxon>Streptophyta</taxon>
        <taxon>Embryophyta</taxon>
        <taxon>Tracheophyta</taxon>
        <taxon>Spermatophyta</taxon>
        <taxon>Magnoliopsida</taxon>
        <taxon>eudicotyledons</taxon>
        <taxon>Gunneridae</taxon>
        <taxon>Pentapetalae</taxon>
        <taxon>rosids</taxon>
        <taxon>fabids</taxon>
        <taxon>Fagales</taxon>
        <taxon>Juglandaceae</taxon>
        <taxon>Juglans</taxon>
    </lineage>
</organism>
<dbReference type="InterPro" id="IPR058942">
    <property type="entry name" value="AT3G52170-like"/>
</dbReference>
<reference evidence="4" key="1">
    <citation type="submission" date="2025-08" db="UniProtKB">
        <authorList>
            <consortium name="RefSeq"/>
        </authorList>
    </citation>
    <scope>IDENTIFICATION</scope>
    <source>
        <tissue evidence="4">Leaves</tissue>
    </source>
</reference>
<proteinExistence type="predicted"/>
<dbReference type="Pfam" id="PF25896">
    <property type="entry name" value="HTH_AT3G52170"/>
    <property type="match status" value="1"/>
</dbReference>
<dbReference type="PANTHER" id="PTHR34568">
    <property type="entry name" value="RRM DOMAIN-CONTAINING PROTEIN"/>
    <property type="match status" value="1"/>
</dbReference>
<dbReference type="AlphaFoldDB" id="A0A6P9E2Z0"/>
<feature type="compositionally biased region" description="Basic and acidic residues" evidence="1">
    <location>
        <begin position="132"/>
        <end position="142"/>
    </location>
</feature>
<evidence type="ECO:0000256" key="1">
    <source>
        <dbReference type="SAM" id="MobiDB-lite"/>
    </source>
</evidence>
<dbReference type="KEGG" id="jre:109012204"/>
<dbReference type="Proteomes" id="UP000235220">
    <property type="component" value="Chromosome 15"/>
</dbReference>
<dbReference type="GeneID" id="109012204"/>
<evidence type="ECO:0000313" key="4">
    <source>
        <dbReference type="RefSeq" id="XP_035541874.1"/>
    </source>
</evidence>
<feature type="region of interest" description="Disordered" evidence="1">
    <location>
        <begin position="125"/>
        <end position="150"/>
    </location>
</feature>
<gene>
    <name evidence="4" type="primary">LOC109012204</name>
</gene>
<evidence type="ECO:0000313" key="3">
    <source>
        <dbReference type="Proteomes" id="UP000235220"/>
    </source>
</evidence>
<dbReference type="RefSeq" id="XP_035541874.1">
    <property type="nucleotide sequence ID" value="XM_035685981.1"/>
</dbReference>
<protein>
    <submittedName>
        <fullName evidence="4">Uncharacterized protein LOC109012204 isoform X1</fullName>
    </submittedName>
</protein>
<feature type="domain" description="AT3G52170-like helix-turn-helix" evidence="2">
    <location>
        <begin position="74"/>
        <end position="123"/>
    </location>
</feature>
<dbReference type="InterPro" id="IPR058941">
    <property type="entry name" value="HTH_AT3G52170-like"/>
</dbReference>
<dbReference type="InParanoid" id="A0A6P9E2Z0"/>